<evidence type="ECO:0000313" key="7">
    <source>
        <dbReference type="EMBL" id="KKN71647.1"/>
    </source>
</evidence>
<keyword evidence="2" id="KW-0597">Phosphoprotein</keyword>
<protein>
    <recommendedName>
        <fullName evidence="6">FMN-binding domain-containing protein</fullName>
    </recommendedName>
</protein>
<dbReference type="InterPro" id="IPR010209">
    <property type="entry name" value="Ion_transpt_RnfG/RsxG"/>
</dbReference>
<dbReference type="EMBL" id="LAZR01000379">
    <property type="protein sequence ID" value="KKN71647.1"/>
    <property type="molecule type" value="Genomic_DNA"/>
</dbReference>
<evidence type="ECO:0000256" key="5">
    <source>
        <dbReference type="ARBA" id="ARBA00022982"/>
    </source>
</evidence>
<dbReference type="InterPro" id="IPR007329">
    <property type="entry name" value="FMN-bd"/>
</dbReference>
<feature type="domain" description="FMN-binding" evidence="6">
    <location>
        <begin position="97"/>
        <end position="189"/>
    </location>
</feature>
<organism evidence="7">
    <name type="scientific">marine sediment metagenome</name>
    <dbReference type="NCBI Taxonomy" id="412755"/>
    <lineage>
        <taxon>unclassified sequences</taxon>
        <taxon>metagenomes</taxon>
        <taxon>ecological metagenomes</taxon>
    </lineage>
</organism>
<sequence>MKDSYLGQAWLVLSLALVFGAALAGVQAGLSGRIADNKLNETYDQIPYLLDLIDDDGNVTVEITVKIWRTPDDKLAYQAVDPNGQAVGWVIKGVGPGFQDRIELLIGLDPEAETITGLFVLDQKETPALGNRILEDWFREQFVGKDATKGVVVTRASPVAADNEVGAISGATISSLAVGDIVNAAVKDFRARKGDLELKD</sequence>
<keyword evidence="4" id="KW-0288">FMN</keyword>
<dbReference type="GO" id="GO:0010181">
    <property type="term" value="F:FMN binding"/>
    <property type="evidence" value="ECO:0007669"/>
    <property type="project" value="InterPro"/>
</dbReference>
<evidence type="ECO:0000256" key="2">
    <source>
        <dbReference type="ARBA" id="ARBA00022553"/>
    </source>
</evidence>
<dbReference type="GO" id="GO:0022900">
    <property type="term" value="P:electron transport chain"/>
    <property type="evidence" value="ECO:0007669"/>
    <property type="project" value="InterPro"/>
</dbReference>
<dbReference type="AlphaFoldDB" id="A0A0F9T9L1"/>
<proteinExistence type="predicted"/>
<keyword evidence="1" id="KW-0813">Transport</keyword>
<accession>A0A0F9T9L1</accession>
<comment type="caution">
    <text evidence="7">The sequence shown here is derived from an EMBL/GenBank/DDBJ whole genome shotgun (WGS) entry which is preliminary data.</text>
</comment>
<evidence type="ECO:0000259" key="6">
    <source>
        <dbReference type="SMART" id="SM00900"/>
    </source>
</evidence>
<keyword evidence="5" id="KW-0249">Electron transport</keyword>
<dbReference type="Pfam" id="PF04205">
    <property type="entry name" value="FMN_bind"/>
    <property type="match status" value="1"/>
</dbReference>
<evidence type="ECO:0000256" key="1">
    <source>
        <dbReference type="ARBA" id="ARBA00022448"/>
    </source>
</evidence>
<gene>
    <name evidence="7" type="ORF">LCGC14_0418750</name>
</gene>
<dbReference type="SMART" id="SM00900">
    <property type="entry name" value="FMN_bind"/>
    <property type="match status" value="1"/>
</dbReference>
<dbReference type="PANTHER" id="PTHR36118:SF1">
    <property type="entry name" value="ION-TRANSLOCATING OXIDOREDUCTASE COMPLEX SUBUNIT G"/>
    <property type="match status" value="1"/>
</dbReference>
<dbReference type="GO" id="GO:0009055">
    <property type="term" value="F:electron transfer activity"/>
    <property type="evidence" value="ECO:0007669"/>
    <property type="project" value="InterPro"/>
</dbReference>
<dbReference type="GO" id="GO:0005886">
    <property type="term" value="C:plasma membrane"/>
    <property type="evidence" value="ECO:0007669"/>
    <property type="project" value="InterPro"/>
</dbReference>
<reference evidence="7" key="1">
    <citation type="journal article" date="2015" name="Nature">
        <title>Complex archaea that bridge the gap between prokaryotes and eukaryotes.</title>
        <authorList>
            <person name="Spang A."/>
            <person name="Saw J.H."/>
            <person name="Jorgensen S.L."/>
            <person name="Zaremba-Niedzwiedzka K."/>
            <person name="Martijn J."/>
            <person name="Lind A.E."/>
            <person name="van Eijk R."/>
            <person name="Schleper C."/>
            <person name="Guy L."/>
            <person name="Ettema T.J."/>
        </authorList>
    </citation>
    <scope>NUCLEOTIDE SEQUENCE</scope>
</reference>
<evidence type="ECO:0000256" key="4">
    <source>
        <dbReference type="ARBA" id="ARBA00022643"/>
    </source>
</evidence>
<name>A0A0F9T9L1_9ZZZZ</name>
<keyword evidence="3" id="KW-0285">Flavoprotein</keyword>
<evidence type="ECO:0000256" key="3">
    <source>
        <dbReference type="ARBA" id="ARBA00022630"/>
    </source>
</evidence>
<dbReference type="PANTHER" id="PTHR36118">
    <property type="entry name" value="ION-TRANSLOCATING OXIDOREDUCTASE COMPLEX SUBUNIT G"/>
    <property type="match status" value="1"/>
</dbReference>